<sequence>MTADNSINKSTSMEIPLSPAQSTSLLLKISYSHDFYSQISHEFHSQVSLLPSCKQNSCFFIYTTASLSLKIIFSGDFHLQVTSIYSSLQVYFFVFIGETSLLLKNLYFSFIDQHHIYWTSTSLPLGIMHSEDFDLLVDMTFTENYFHDFHLQVTSPYSF</sequence>
<dbReference type="AlphaFoldDB" id="A0A8S2K8U6"/>
<name>A0A8S2K8U6_9BILA</name>
<reference evidence="1" key="1">
    <citation type="submission" date="2021-02" db="EMBL/GenBank/DDBJ databases">
        <authorList>
            <person name="Nowell W R."/>
        </authorList>
    </citation>
    <scope>NUCLEOTIDE SEQUENCE</scope>
</reference>
<dbReference type="EMBL" id="CAJOBH010001076">
    <property type="protein sequence ID" value="CAF3834250.1"/>
    <property type="molecule type" value="Genomic_DNA"/>
</dbReference>
<organism evidence="1 2">
    <name type="scientific">Rotaria magnacalcarata</name>
    <dbReference type="NCBI Taxonomy" id="392030"/>
    <lineage>
        <taxon>Eukaryota</taxon>
        <taxon>Metazoa</taxon>
        <taxon>Spiralia</taxon>
        <taxon>Gnathifera</taxon>
        <taxon>Rotifera</taxon>
        <taxon>Eurotatoria</taxon>
        <taxon>Bdelloidea</taxon>
        <taxon>Philodinida</taxon>
        <taxon>Philodinidae</taxon>
        <taxon>Rotaria</taxon>
    </lineage>
</organism>
<dbReference type="Proteomes" id="UP000681967">
    <property type="component" value="Unassembled WGS sequence"/>
</dbReference>
<accession>A0A8S2K8U6</accession>
<evidence type="ECO:0000313" key="2">
    <source>
        <dbReference type="Proteomes" id="UP000681967"/>
    </source>
</evidence>
<protein>
    <submittedName>
        <fullName evidence="1">Uncharacterized protein</fullName>
    </submittedName>
</protein>
<evidence type="ECO:0000313" key="1">
    <source>
        <dbReference type="EMBL" id="CAF3834250.1"/>
    </source>
</evidence>
<comment type="caution">
    <text evidence="1">The sequence shown here is derived from an EMBL/GenBank/DDBJ whole genome shotgun (WGS) entry which is preliminary data.</text>
</comment>
<gene>
    <name evidence="1" type="ORF">BYL167_LOCUS4889</name>
</gene>
<proteinExistence type="predicted"/>